<gene>
    <name evidence="2" type="ORF">BTA35_0202775</name>
</gene>
<dbReference type="InterPro" id="IPR013766">
    <property type="entry name" value="Thioredoxin_domain"/>
</dbReference>
<dbReference type="InterPro" id="IPR036249">
    <property type="entry name" value="Thioredoxin-like_sf"/>
</dbReference>
<dbReference type="AlphaFoldDB" id="A0A1T1HFE9"/>
<comment type="caution">
    <text evidence="2">The sequence shown here is derived from an EMBL/GenBank/DDBJ whole genome shotgun (WGS) entry which is preliminary data.</text>
</comment>
<evidence type="ECO:0000259" key="1">
    <source>
        <dbReference type="Pfam" id="PF00085"/>
    </source>
</evidence>
<evidence type="ECO:0000313" key="2">
    <source>
        <dbReference type="EMBL" id="OOV88450.1"/>
    </source>
</evidence>
<reference evidence="2" key="1">
    <citation type="submission" date="2017-02" db="EMBL/GenBank/DDBJ databases">
        <title>Draft Genome Sequence of the Salt Water Bacterium Oceanospirillum linum ATCC 11336.</title>
        <authorList>
            <person name="Trachtenberg A.M."/>
            <person name="Carney J.G."/>
            <person name="Linnane J.D."/>
            <person name="Rheaume B.A."/>
            <person name="Pitts N.L."/>
            <person name="Mykles D.L."/>
            <person name="Maclea K.S."/>
        </authorList>
    </citation>
    <scope>NUCLEOTIDE SEQUENCE [LARGE SCALE GENOMIC DNA]</scope>
    <source>
        <strain evidence="2">ATCC 11336</strain>
    </source>
</reference>
<dbReference type="Pfam" id="PF00085">
    <property type="entry name" value="Thioredoxin"/>
    <property type="match status" value="1"/>
</dbReference>
<feature type="domain" description="Thioredoxin" evidence="1">
    <location>
        <begin position="11"/>
        <end position="83"/>
    </location>
</feature>
<name>A0A1T1HFE9_OCELI</name>
<sequence length="104" mass="11914">MSDPDVIDLVSGLVFILFSTPGCGVCESLKLKLPGWSEQLGYRARFVWLDLERFPEACSRFQVLSVPTLVVRLDGQELSRQLRHINLSLLEEHIERPLAFWSEL</sequence>
<protein>
    <recommendedName>
        <fullName evidence="1">Thioredoxin domain-containing protein</fullName>
    </recommendedName>
</protein>
<dbReference type="CDD" id="cd02947">
    <property type="entry name" value="TRX_family"/>
    <property type="match status" value="1"/>
</dbReference>
<evidence type="ECO:0000313" key="3">
    <source>
        <dbReference type="Proteomes" id="UP000190064"/>
    </source>
</evidence>
<dbReference type="STRING" id="966.BTA35_0202775"/>
<dbReference type="RefSeq" id="WP_077242886.1">
    <property type="nucleotide sequence ID" value="NZ_FXTS01000001.1"/>
</dbReference>
<accession>A0A1T1HFE9</accession>
<keyword evidence="3" id="KW-1185">Reference proteome</keyword>
<proteinExistence type="predicted"/>
<dbReference type="Gene3D" id="3.40.30.10">
    <property type="entry name" value="Glutaredoxin"/>
    <property type="match status" value="1"/>
</dbReference>
<dbReference type="SUPFAM" id="SSF52833">
    <property type="entry name" value="Thioredoxin-like"/>
    <property type="match status" value="1"/>
</dbReference>
<dbReference type="EMBL" id="MTSD02000001">
    <property type="protein sequence ID" value="OOV88450.1"/>
    <property type="molecule type" value="Genomic_DNA"/>
</dbReference>
<organism evidence="2 3">
    <name type="scientific">Oceanospirillum linum</name>
    <dbReference type="NCBI Taxonomy" id="966"/>
    <lineage>
        <taxon>Bacteria</taxon>
        <taxon>Pseudomonadati</taxon>
        <taxon>Pseudomonadota</taxon>
        <taxon>Gammaproteobacteria</taxon>
        <taxon>Oceanospirillales</taxon>
        <taxon>Oceanospirillaceae</taxon>
        <taxon>Oceanospirillum</taxon>
    </lineage>
</organism>
<dbReference type="Proteomes" id="UP000190064">
    <property type="component" value="Unassembled WGS sequence"/>
</dbReference>